<protein>
    <submittedName>
        <fullName evidence="2">Uncharacterized protein</fullName>
    </submittedName>
</protein>
<accession>A0AC34G230</accession>
<sequence length="70" mass="7956">MATKTIFTDQLHPNDAYSVSCGENLDVPKSRSQSRDRSRSPSIKEKIKDFFKKSDNEASDDEEGKPKKVH</sequence>
<evidence type="ECO:0000313" key="2">
    <source>
        <dbReference type="WBParaSite" id="ES5_v2.g23193.t1"/>
    </source>
</evidence>
<dbReference type="WBParaSite" id="ES5_v2.g23193.t1">
    <property type="protein sequence ID" value="ES5_v2.g23193.t1"/>
    <property type="gene ID" value="ES5_v2.g23193"/>
</dbReference>
<reference evidence="2" key="1">
    <citation type="submission" date="2022-11" db="UniProtKB">
        <authorList>
            <consortium name="WormBaseParasite"/>
        </authorList>
    </citation>
    <scope>IDENTIFICATION</scope>
</reference>
<evidence type="ECO:0000313" key="1">
    <source>
        <dbReference type="Proteomes" id="UP000887579"/>
    </source>
</evidence>
<organism evidence="1 2">
    <name type="scientific">Panagrolaimus sp. ES5</name>
    <dbReference type="NCBI Taxonomy" id="591445"/>
    <lineage>
        <taxon>Eukaryota</taxon>
        <taxon>Metazoa</taxon>
        <taxon>Ecdysozoa</taxon>
        <taxon>Nematoda</taxon>
        <taxon>Chromadorea</taxon>
        <taxon>Rhabditida</taxon>
        <taxon>Tylenchina</taxon>
        <taxon>Panagrolaimomorpha</taxon>
        <taxon>Panagrolaimoidea</taxon>
        <taxon>Panagrolaimidae</taxon>
        <taxon>Panagrolaimus</taxon>
    </lineage>
</organism>
<dbReference type="Proteomes" id="UP000887579">
    <property type="component" value="Unplaced"/>
</dbReference>
<proteinExistence type="predicted"/>
<name>A0AC34G230_9BILA</name>